<accession>M6ZHM8</accession>
<sequence length="40" mass="4545">MGEKEMESNTLAVRMRGQEDTKILTRTGFISNLQDEIKSS</sequence>
<dbReference type="EMBL" id="AKWN02000422">
    <property type="protein sequence ID" value="EMP05581.1"/>
    <property type="molecule type" value="Genomic_DNA"/>
</dbReference>
<comment type="caution">
    <text evidence="1">The sequence shown here is derived from an EMBL/GenBank/DDBJ whole genome shotgun (WGS) entry which is preliminary data.</text>
</comment>
<reference evidence="1 2" key="1">
    <citation type="submission" date="2013-01" db="EMBL/GenBank/DDBJ databases">
        <authorList>
            <person name="Harkins D.M."/>
            <person name="Durkin A.S."/>
            <person name="Brinkac L.M."/>
            <person name="Haft D.H."/>
            <person name="Selengut J.D."/>
            <person name="Sanka R."/>
            <person name="DePew J."/>
            <person name="Purushe J."/>
            <person name="Picardeau M."/>
            <person name="Werts C."/>
            <person name="Goarant C."/>
            <person name="Vinetz J.M."/>
            <person name="Sutton G.G."/>
            <person name="Nierman W.C."/>
            <person name="Fouts D.E."/>
        </authorList>
    </citation>
    <scope>NUCLEOTIDE SEQUENCE [LARGE SCALE GENOMIC DNA]</scope>
    <source>
        <strain evidence="1 2">200701872</strain>
    </source>
</reference>
<dbReference type="AlphaFoldDB" id="M6ZHM8"/>
<gene>
    <name evidence="1" type="ORF">LEP1GSC124_0486</name>
</gene>
<evidence type="ECO:0000313" key="1">
    <source>
        <dbReference type="EMBL" id="EMP05581.1"/>
    </source>
</evidence>
<dbReference type="SUPFAM" id="SSF52954">
    <property type="entry name" value="Class II aaRS ABD-related"/>
    <property type="match status" value="1"/>
</dbReference>
<name>M6ZHM8_LEPIR</name>
<proteinExistence type="predicted"/>
<protein>
    <submittedName>
        <fullName evidence="1">Uncharacterized protein</fullName>
    </submittedName>
</protein>
<organism evidence="1 2">
    <name type="scientific">Leptospira interrogans serovar Pyrogenes str. 200701872</name>
    <dbReference type="NCBI Taxonomy" id="1193029"/>
    <lineage>
        <taxon>Bacteria</taxon>
        <taxon>Pseudomonadati</taxon>
        <taxon>Spirochaetota</taxon>
        <taxon>Spirochaetia</taxon>
        <taxon>Leptospirales</taxon>
        <taxon>Leptospiraceae</taxon>
        <taxon>Leptospira</taxon>
    </lineage>
</organism>
<dbReference type="BioCyc" id="LINT1193029:G11R4-5298-MONOMER"/>
<dbReference type="Proteomes" id="UP000012117">
    <property type="component" value="Unassembled WGS sequence"/>
</dbReference>
<evidence type="ECO:0000313" key="2">
    <source>
        <dbReference type="Proteomes" id="UP000012117"/>
    </source>
</evidence>